<keyword evidence="7" id="KW-0408">Iron</keyword>
<evidence type="ECO:0000256" key="6">
    <source>
        <dbReference type="ARBA" id="ARBA00022946"/>
    </source>
</evidence>
<dbReference type="Pfam" id="PF00355">
    <property type="entry name" value="Rieske"/>
    <property type="match status" value="1"/>
</dbReference>
<evidence type="ECO:0000313" key="12">
    <source>
        <dbReference type="EMBL" id="GAX84141.1"/>
    </source>
</evidence>
<evidence type="ECO:0000313" key="13">
    <source>
        <dbReference type="Proteomes" id="UP000232323"/>
    </source>
</evidence>
<feature type="domain" description="Rieske" evidence="11">
    <location>
        <begin position="283"/>
        <end position="384"/>
    </location>
</feature>
<evidence type="ECO:0000256" key="1">
    <source>
        <dbReference type="ARBA" id="ARBA00004229"/>
    </source>
</evidence>
<dbReference type="GO" id="GO:0010277">
    <property type="term" value="F:chlorophyllide a oxygenase activity"/>
    <property type="evidence" value="ECO:0007669"/>
    <property type="project" value="InterPro"/>
</dbReference>
<comment type="caution">
    <text evidence="12">The sequence shown here is derived from an EMBL/GenBank/DDBJ whole genome shotgun (WGS) entry which is preliminary data.</text>
</comment>
<dbReference type="Gene3D" id="3.90.380.10">
    <property type="entry name" value="Naphthalene 1,2-dioxygenase Alpha Subunit, Chain A, domain 1"/>
    <property type="match status" value="1"/>
</dbReference>
<dbReference type="PANTHER" id="PTHR21266">
    <property type="entry name" value="IRON-SULFUR DOMAIN CONTAINING PROTEIN"/>
    <property type="match status" value="1"/>
</dbReference>
<evidence type="ECO:0000256" key="9">
    <source>
        <dbReference type="SAM" id="Coils"/>
    </source>
</evidence>
<dbReference type="Proteomes" id="UP000232323">
    <property type="component" value="Unassembled WGS sequence"/>
</dbReference>
<dbReference type="GO" id="GO:0046872">
    <property type="term" value="F:metal ion binding"/>
    <property type="evidence" value="ECO:0007669"/>
    <property type="project" value="UniProtKB-KW"/>
</dbReference>
<dbReference type="InterPro" id="IPR017941">
    <property type="entry name" value="Rieske_2Fe-2S"/>
</dbReference>
<keyword evidence="13" id="KW-1185">Reference proteome</keyword>
<feature type="coiled-coil region" evidence="9">
    <location>
        <begin position="166"/>
        <end position="193"/>
    </location>
</feature>
<evidence type="ECO:0000256" key="5">
    <source>
        <dbReference type="ARBA" id="ARBA00022723"/>
    </source>
</evidence>
<evidence type="ECO:0000256" key="4">
    <source>
        <dbReference type="ARBA" id="ARBA00022714"/>
    </source>
</evidence>
<keyword evidence="2" id="KW-0150">Chloroplast</keyword>
<gene>
    <name evidence="12" type="ORF">CEUSTIGMA_g11564.t1</name>
</gene>
<dbReference type="AlphaFoldDB" id="A0A250XM24"/>
<dbReference type="PANTHER" id="PTHR21266:SF19">
    <property type="entry name" value="CHLOROPHYLLIDE A OXYGENASE, CHLOROPLASTIC"/>
    <property type="match status" value="1"/>
</dbReference>
<dbReference type="InterPro" id="IPR013626">
    <property type="entry name" value="PaO"/>
</dbReference>
<keyword evidence="3" id="KW-0934">Plastid</keyword>
<evidence type="ECO:0000256" key="8">
    <source>
        <dbReference type="ARBA" id="ARBA00023014"/>
    </source>
</evidence>
<dbReference type="InterPro" id="IPR036922">
    <property type="entry name" value="Rieske_2Fe-2S_sf"/>
</dbReference>
<dbReference type="GO" id="GO:0009507">
    <property type="term" value="C:chloroplast"/>
    <property type="evidence" value="ECO:0007669"/>
    <property type="project" value="UniProtKB-SubCell"/>
</dbReference>
<evidence type="ECO:0000256" key="10">
    <source>
        <dbReference type="SAM" id="MobiDB-lite"/>
    </source>
</evidence>
<evidence type="ECO:0000256" key="2">
    <source>
        <dbReference type="ARBA" id="ARBA00022528"/>
    </source>
</evidence>
<sequence>MNTLLNKPKCRGFELAPPTSTNRSIRRPICKSLQDSDGSSTGNSPPLDYKDPDAKFKRYGNFFGGGYKWTSDWLKDVPRVRVRTAESRKMNEMLDLAVLNERLAGNLEPWEARAKLEYLKMRKQNWELAYEYITKAEVTATLAIIEEAFLKAEETLNSKNPDNISISEMKRKLIALQQQVGDAQERLQATQARVEENIQHINTLRAEAAAMERAKAATNWPKGLKEARHHNLEVPTLKEVPSKALSTSYTATESVSSLRAPKQRRNMGLHSSMELEEPLKMFWYPTEFTSRLGKDTLIPFELFGEPWVLFRDESGRPSCIRDQCAHRACPLSIGKVVDGQVECAYHGWQFRGDGECTKMPSTQQCRNVAVAALPCVEKDGFIWVWPGENAPDTVPDFTLPPSGYHIHAEISVEVPVEHGLLIENLLDLAHAPFTHVSTFARGWPVPDFVKFHAQRVLSGSWDPYPIDMAFLPPCMTLSVIGLEQPGKIERGLRSSQCKRHLHQLHVCLPSKKGHTRLLYRMSLDFMPWLRSVPLIDRVWKSVAGQVLGEDLPLVLGQQDRLVRGGDTWSFPVSYDKLAVRYRRWRNAVAAGESSGAAAASPAAMSAGELFSEDKEAVNEDTLFETCEVPAVHRGGDVKTNDVVHTYGRGFIQ</sequence>
<name>A0A250XM24_9CHLO</name>
<reference evidence="12 13" key="1">
    <citation type="submission" date="2017-08" db="EMBL/GenBank/DDBJ databases">
        <title>Acidophilic green algal genome provides insights into adaptation to an acidic environment.</title>
        <authorList>
            <person name="Hirooka S."/>
            <person name="Hirose Y."/>
            <person name="Kanesaki Y."/>
            <person name="Higuchi S."/>
            <person name="Fujiwara T."/>
            <person name="Onuma R."/>
            <person name="Era A."/>
            <person name="Ohbayashi R."/>
            <person name="Uzuka A."/>
            <person name="Nozaki H."/>
            <person name="Yoshikawa H."/>
            <person name="Miyagishima S.Y."/>
        </authorList>
    </citation>
    <scope>NUCLEOTIDE SEQUENCE [LARGE SCALE GENOMIC DNA]</scope>
    <source>
        <strain evidence="12 13">NIES-2499</strain>
    </source>
</reference>
<protein>
    <recommendedName>
        <fullName evidence="11">Rieske domain-containing protein</fullName>
    </recommendedName>
</protein>
<organism evidence="12 13">
    <name type="scientific">Chlamydomonas eustigma</name>
    <dbReference type="NCBI Taxonomy" id="1157962"/>
    <lineage>
        <taxon>Eukaryota</taxon>
        <taxon>Viridiplantae</taxon>
        <taxon>Chlorophyta</taxon>
        <taxon>core chlorophytes</taxon>
        <taxon>Chlorophyceae</taxon>
        <taxon>CS clade</taxon>
        <taxon>Chlamydomonadales</taxon>
        <taxon>Chlamydomonadaceae</taxon>
        <taxon>Chlamydomonas</taxon>
    </lineage>
</organism>
<evidence type="ECO:0000256" key="3">
    <source>
        <dbReference type="ARBA" id="ARBA00022640"/>
    </source>
</evidence>
<dbReference type="OrthoDB" id="426882at2759"/>
<keyword evidence="6" id="KW-0809">Transit peptide</keyword>
<comment type="subcellular location">
    <subcellularLocation>
        <location evidence="1">Plastid</location>
        <location evidence="1">Chloroplast</location>
    </subcellularLocation>
</comment>
<evidence type="ECO:0000259" key="11">
    <source>
        <dbReference type="PROSITE" id="PS51296"/>
    </source>
</evidence>
<dbReference type="EMBL" id="BEGY01000117">
    <property type="protein sequence ID" value="GAX84141.1"/>
    <property type="molecule type" value="Genomic_DNA"/>
</dbReference>
<feature type="compositionally biased region" description="Polar residues" evidence="10">
    <location>
        <begin position="33"/>
        <end position="44"/>
    </location>
</feature>
<dbReference type="SUPFAM" id="SSF55961">
    <property type="entry name" value="Bet v1-like"/>
    <property type="match status" value="1"/>
</dbReference>
<feature type="region of interest" description="Disordered" evidence="10">
    <location>
        <begin position="1"/>
        <end position="50"/>
    </location>
</feature>
<accession>A0A250XM24</accession>
<dbReference type="Gene3D" id="2.102.10.10">
    <property type="entry name" value="Rieske [2Fe-2S] iron-sulphur domain"/>
    <property type="match status" value="1"/>
</dbReference>
<keyword evidence="9" id="KW-0175">Coiled coil</keyword>
<dbReference type="SUPFAM" id="SSF50022">
    <property type="entry name" value="ISP domain"/>
    <property type="match status" value="1"/>
</dbReference>
<keyword evidence="5" id="KW-0479">Metal-binding</keyword>
<dbReference type="PROSITE" id="PS51296">
    <property type="entry name" value="RIESKE"/>
    <property type="match status" value="1"/>
</dbReference>
<dbReference type="Pfam" id="PF08417">
    <property type="entry name" value="PaO"/>
    <property type="match status" value="1"/>
</dbReference>
<dbReference type="InterPro" id="IPR050584">
    <property type="entry name" value="Cholesterol_7-desaturase"/>
</dbReference>
<dbReference type="STRING" id="1157962.A0A250XM24"/>
<keyword evidence="4" id="KW-0001">2Fe-2S</keyword>
<evidence type="ECO:0000256" key="7">
    <source>
        <dbReference type="ARBA" id="ARBA00023004"/>
    </source>
</evidence>
<dbReference type="GO" id="GO:0051537">
    <property type="term" value="F:2 iron, 2 sulfur cluster binding"/>
    <property type="evidence" value="ECO:0007669"/>
    <property type="project" value="UniProtKB-KW"/>
</dbReference>
<keyword evidence="8" id="KW-0411">Iron-sulfur</keyword>
<proteinExistence type="predicted"/>